<proteinExistence type="predicted"/>
<protein>
    <recommendedName>
        <fullName evidence="3">Nephrocystin 3-like N-terminal domain-containing protein</fullName>
    </recommendedName>
</protein>
<feature type="domain" description="Nephrocystin 3-like N-terminal" evidence="3">
    <location>
        <begin position="235"/>
        <end position="270"/>
    </location>
</feature>
<dbReference type="InterPro" id="IPR027417">
    <property type="entry name" value="P-loop_NTPase"/>
</dbReference>
<dbReference type="EMBL" id="JAVFKD010000001">
    <property type="protein sequence ID" value="KAK5997911.1"/>
    <property type="molecule type" value="Genomic_DNA"/>
</dbReference>
<reference evidence="4 5" key="1">
    <citation type="submission" date="2024-01" db="EMBL/GenBank/DDBJ databases">
        <title>Complete genome of Cladobotryum mycophilum ATHUM6906.</title>
        <authorList>
            <person name="Christinaki A.C."/>
            <person name="Myridakis A.I."/>
            <person name="Kouvelis V.N."/>
        </authorList>
    </citation>
    <scope>NUCLEOTIDE SEQUENCE [LARGE SCALE GENOMIC DNA]</scope>
    <source>
        <strain evidence="4 5">ATHUM6906</strain>
    </source>
</reference>
<comment type="caution">
    <text evidence="4">The sequence shown here is derived from an EMBL/GenBank/DDBJ whole genome shotgun (WGS) entry which is preliminary data.</text>
</comment>
<feature type="compositionally biased region" description="Basic and acidic residues" evidence="2">
    <location>
        <begin position="1"/>
        <end position="14"/>
    </location>
</feature>
<dbReference type="Proteomes" id="UP001338125">
    <property type="component" value="Unassembled WGS sequence"/>
</dbReference>
<keyword evidence="1" id="KW-0677">Repeat</keyword>
<keyword evidence="5" id="KW-1185">Reference proteome</keyword>
<name>A0ABR0T1L6_9HYPO</name>
<evidence type="ECO:0000256" key="2">
    <source>
        <dbReference type="SAM" id="MobiDB-lite"/>
    </source>
</evidence>
<evidence type="ECO:0000256" key="1">
    <source>
        <dbReference type="ARBA" id="ARBA00022737"/>
    </source>
</evidence>
<dbReference type="Gene3D" id="3.40.50.300">
    <property type="entry name" value="P-loop containing nucleotide triphosphate hydrolases"/>
    <property type="match status" value="1"/>
</dbReference>
<evidence type="ECO:0000259" key="3">
    <source>
        <dbReference type="Pfam" id="PF24883"/>
    </source>
</evidence>
<feature type="region of interest" description="Disordered" evidence="2">
    <location>
        <begin position="477"/>
        <end position="511"/>
    </location>
</feature>
<evidence type="ECO:0000313" key="4">
    <source>
        <dbReference type="EMBL" id="KAK5997911.1"/>
    </source>
</evidence>
<feature type="compositionally biased region" description="Polar residues" evidence="2">
    <location>
        <begin position="15"/>
        <end position="26"/>
    </location>
</feature>
<accession>A0ABR0T1L6</accession>
<dbReference type="Pfam" id="PF24883">
    <property type="entry name" value="NPHP3_N"/>
    <property type="match status" value="1"/>
</dbReference>
<sequence>MHESSKEAGSEMKTKSVSSVSLSNDHGPSESRSASRWEDALQRLCDEDREQFELAQKGIDDPKSVLANVLAASTKRKEECMKNSAEVGHRGTNNDFIINDIEVFGHVLSSLENISNLIAQCQIIEVLYLAKKRKKSGELYGQLSGSITDLYAAILGYLAEVMHYYGLNTALADLAQAQDLDTAVNEIQSIEKHLKNKDDRDQIELQSLKDTMKGLREPIDRIDTRLWEIQDGANQQRSSSSVLWLHGITGSGKTKLASMVVDKIKHKERTTADDCVEVLLQLVDEYPAVTFVLDALDEVDQEDRQELLDILSRILQESNSLIRVFISNISTFIDKQLTSAKTIIWKTHAESAGRNYSHASRGSQRNWLLYAQESISIQALAVLAGTRLASEPEASFSGDEVPDVCSNLIVIRQNSFDFAYLSVREFFERLQNRDVHAYLPEPGHVAIAAACLQYLNLALVKNKGIYLRETVMKALESRSKDEDGDEQANKEDNNMPQKHDENHENEKTDPKTATKAMKWFTRMKGVSKLREMSYEIFAIVSSDHADHQPSGYAATWVVYHIEKSKQRRLESPLADLIKIFILERSSELGGSTYRVERSFRAWCVLMSKSR</sequence>
<dbReference type="PANTHER" id="PTHR10039">
    <property type="entry name" value="AMELOGENIN"/>
    <property type="match status" value="1"/>
</dbReference>
<feature type="region of interest" description="Disordered" evidence="2">
    <location>
        <begin position="1"/>
        <end position="38"/>
    </location>
</feature>
<organism evidence="4 5">
    <name type="scientific">Cladobotryum mycophilum</name>
    <dbReference type="NCBI Taxonomy" id="491253"/>
    <lineage>
        <taxon>Eukaryota</taxon>
        <taxon>Fungi</taxon>
        <taxon>Dikarya</taxon>
        <taxon>Ascomycota</taxon>
        <taxon>Pezizomycotina</taxon>
        <taxon>Sordariomycetes</taxon>
        <taxon>Hypocreomycetidae</taxon>
        <taxon>Hypocreales</taxon>
        <taxon>Hypocreaceae</taxon>
        <taxon>Cladobotryum</taxon>
    </lineage>
</organism>
<feature type="compositionally biased region" description="Basic and acidic residues" evidence="2">
    <location>
        <begin position="27"/>
        <end position="38"/>
    </location>
</feature>
<gene>
    <name evidence="4" type="ORF">PT974_00277</name>
</gene>
<evidence type="ECO:0000313" key="5">
    <source>
        <dbReference type="Proteomes" id="UP001338125"/>
    </source>
</evidence>
<dbReference type="SUPFAM" id="SSF52540">
    <property type="entry name" value="P-loop containing nucleoside triphosphate hydrolases"/>
    <property type="match status" value="1"/>
</dbReference>
<dbReference type="InterPro" id="IPR056884">
    <property type="entry name" value="NPHP3-like_N"/>
</dbReference>